<dbReference type="PATRIC" id="fig|556287.9.peg.1117"/>
<gene>
    <name evidence="1" type="ORF">DJ66_1098</name>
</gene>
<reference evidence="1 2" key="1">
    <citation type="journal article" date="2015" name="Phytopathology">
        <title>Genomes of Candidatus Liberibacter solanacearum haplotype A from New Zealand and the USA suggest significant genome plasticity in the species.</title>
        <authorList>
            <person name="Thompson S.M."/>
            <person name="Johnson C.P."/>
            <person name="Lu A.Y."/>
            <person name="Frampton R.A."/>
            <person name="Sullivan K.L."/>
            <person name="Fiers M.W."/>
            <person name="Crowhurst R.N."/>
            <person name="Pitman A.R."/>
            <person name="Scott I."/>
            <person name="Gudmestad N.C."/>
            <person name="Smith G.R."/>
        </authorList>
    </citation>
    <scope>NUCLEOTIDE SEQUENCE [LARGE SCALE GENOMIC DNA]</scope>
    <source>
        <strain evidence="1 2">LsoNZ1</strain>
    </source>
</reference>
<protein>
    <submittedName>
        <fullName evidence="1">Uncharacterized protein</fullName>
    </submittedName>
</protein>
<evidence type="ECO:0000313" key="2">
    <source>
        <dbReference type="Proteomes" id="UP000033731"/>
    </source>
</evidence>
<dbReference type="AlphaFoldDB" id="A0A0F4VLG6"/>
<name>A0A0F4VLG6_9HYPH</name>
<accession>A0A0F4VLG6</accession>
<dbReference type="EMBL" id="JMTK01000002">
    <property type="protein sequence ID" value="KJZ82348.1"/>
    <property type="molecule type" value="Genomic_DNA"/>
</dbReference>
<keyword evidence="2" id="KW-1185">Reference proteome</keyword>
<sequence length="39" mass="4570">MAIFFLSTLYILKWGKSRGHLSFVVSIVFFQYMPCGYFA</sequence>
<evidence type="ECO:0000313" key="1">
    <source>
        <dbReference type="EMBL" id="KJZ82348.1"/>
    </source>
</evidence>
<proteinExistence type="predicted"/>
<comment type="caution">
    <text evidence="1">The sequence shown here is derived from an EMBL/GenBank/DDBJ whole genome shotgun (WGS) entry which is preliminary data.</text>
</comment>
<organism evidence="1 2">
    <name type="scientific">Candidatus Liberibacter solanacearum</name>
    <dbReference type="NCBI Taxonomy" id="556287"/>
    <lineage>
        <taxon>Bacteria</taxon>
        <taxon>Pseudomonadati</taxon>
        <taxon>Pseudomonadota</taxon>
        <taxon>Alphaproteobacteria</taxon>
        <taxon>Hyphomicrobiales</taxon>
        <taxon>Rhizobiaceae</taxon>
        <taxon>Liberibacter</taxon>
    </lineage>
</organism>
<dbReference type="Proteomes" id="UP000033731">
    <property type="component" value="Unassembled WGS sequence"/>
</dbReference>